<organism evidence="3">
    <name type="scientific">Glycine max</name>
    <name type="common">Soybean</name>
    <name type="synonym">Glycine hispida</name>
    <dbReference type="NCBI Taxonomy" id="3847"/>
    <lineage>
        <taxon>Eukaryota</taxon>
        <taxon>Viridiplantae</taxon>
        <taxon>Streptophyta</taxon>
        <taxon>Embryophyta</taxon>
        <taxon>Tracheophyta</taxon>
        <taxon>Spermatophyta</taxon>
        <taxon>Magnoliopsida</taxon>
        <taxon>eudicotyledons</taxon>
        <taxon>Gunneridae</taxon>
        <taxon>Pentapetalae</taxon>
        <taxon>rosids</taxon>
        <taxon>fabids</taxon>
        <taxon>Fabales</taxon>
        <taxon>Fabaceae</taxon>
        <taxon>Papilionoideae</taxon>
        <taxon>50 kb inversion clade</taxon>
        <taxon>NPAAA clade</taxon>
        <taxon>indigoferoid/millettioid clade</taxon>
        <taxon>Phaseoleae</taxon>
        <taxon>Glycine</taxon>
        <taxon>Glycine subgen. Soja</taxon>
    </lineage>
</organism>
<reference evidence="2 3" key="1">
    <citation type="journal article" date="2010" name="Nature">
        <title>Genome sequence of the palaeopolyploid soybean.</title>
        <authorList>
            <person name="Schmutz J."/>
            <person name="Cannon S.B."/>
            <person name="Schlueter J."/>
            <person name="Ma J."/>
            <person name="Mitros T."/>
            <person name="Nelson W."/>
            <person name="Hyten D.L."/>
            <person name="Song Q."/>
            <person name="Thelen J.J."/>
            <person name="Cheng J."/>
            <person name="Xu D."/>
            <person name="Hellsten U."/>
            <person name="May G.D."/>
            <person name="Yu Y."/>
            <person name="Sakurai T."/>
            <person name="Umezawa T."/>
            <person name="Bhattacharyya M.K."/>
            <person name="Sandhu D."/>
            <person name="Valliyodan B."/>
            <person name="Lindquist E."/>
            <person name="Peto M."/>
            <person name="Grant D."/>
            <person name="Shu S."/>
            <person name="Goodstein D."/>
            <person name="Barry K."/>
            <person name="Futrell-Griggs M."/>
            <person name="Abernathy B."/>
            <person name="Du J."/>
            <person name="Tian Z."/>
            <person name="Zhu L."/>
            <person name="Gill N."/>
            <person name="Joshi T."/>
            <person name="Libault M."/>
            <person name="Sethuraman A."/>
            <person name="Zhang X.-C."/>
            <person name="Shinozaki K."/>
            <person name="Nguyen H.T."/>
            <person name="Wing R.A."/>
            <person name="Cregan P."/>
            <person name="Specht J."/>
            <person name="Grimwood J."/>
            <person name="Rokhsar D."/>
            <person name="Stacey G."/>
            <person name="Shoemaker R.C."/>
            <person name="Jackson S.A."/>
        </authorList>
    </citation>
    <scope>NUCLEOTIDE SEQUENCE [LARGE SCALE GENOMIC DNA]</scope>
    <source>
        <strain evidence="3">cv. Williams 82</strain>
        <tissue evidence="2">Callus</tissue>
    </source>
</reference>
<evidence type="ECO:0000313" key="2">
    <source>
        <dbReference type="EMBL" id="KRH02427.1"/>
    </source>
</evidence>
<dbReference type="Proteomes" id="UP000008827">
    <property type="component" value="Chromosome 17"/>
</dbReference>
<feature type="compositionally biased region" description="Pro residues" evidence="1">
    <location>
        <begin position="30"/>
        <end position="43"/>
    </location>
</feature>
<protein>
    <submittedName>
        <fullName evidence="2 3">Uncharacterized protein</fullName>
    </submittedName>
</protein>
<evidence type="ECO:0000256" key="1">
    <source>
        <dbReference type="SAM" id="MobiDB-lite"/>
    </source>
</evidence>
<feature type="region of interest" description="Disordered" evidence="1">
    <location>
        <begin position="27"/>
        <end position="58"/>
    </location>
</feature>
<dbReference type="EMBL" id="CM000850">
    <property type="protein sequence ID" value="KRH02427.1"/>
    <property type="molecule type" value="Genomic_DNA"/>
</dbReference>
<accession>K7MJU0</accession>
<reference evidence="2" key="3">
    <citation type="submission" date="2018-07" db="EMBL/GenBank/DDBJ databases">
        <title>WGS assembly of Glycine max.</title>
        <authorList>
            <person name="Schmutz J."/>
            <person name="Cannon S."/>
            <person name="Schlueter J."/>
            <person name="Ma J."/>
            <person name="Mitros T."/>
            <person name="Nelson W."/>
            <person name="Hyten D."/>
            <person name="Song Q."/>
            <person name="Thelen J."/>
            <person name="Cheng J."/>
            <person name="Xu D."/>
            <person name="Hellsten U."/>
            <person name="May G."/>
            <person name="Yu Y."/>
            <person name="Sakurai T."/>
            <person name="Umezawa T."/>
            <person name="Bhattacharyya M."/>
            <person name="Sandhu D."/>
            <person name="Valliyodan B."/>
            <person name="Lindquist E."/>
            <person name="Peto M."/>
            <person name="Grant D."/>
            <person name="Shu S."/>
            <person name="Goodstein D."/>
            <person name="Barry K."/>
            <person name="Futrell-Griggs M."/>
            <person name="Abernathy B."/>
            <person name="Du J."/>
            <person name="Tian Z."/>
            <person name="Zhu L."/>
            <person name="Gill N."/>
            <person name="Joshi T."/>
            <person name="Libault M."/>
            <person name="Sethuraman A."/>
            <person name="Zhang X."/>
            <person name="Shinozaki K."/>
            <person name="Nguyen H."/>
            <person name="Wing R."/>
            <person name="Cregan P."/>
            <person name="Specht J."/>
            <person name="Grimwood J."/>
            <person name="Rokhsar D."/>
            <person name="Stacey G."/>
            <person name="Shoemaker R."/>
            <person name="Jackson S."/>
        </authorList>
    </citation>
    <scope>NUCLEOTIDE SEQUENCE</scope>
    <source>
        <tissue evidence="2">Callus</tissue>
    </source>
</reference>
<dbReference type="PaxDb" id="3847-GLYMA17G04242.1"/>
<proteinExistence type="predicted"/>
<gene>
    <name evidence="2" type="ORF">GLYMA_17G038200</name>
</gene>
<dbReference type="HOGENOM" id="CLU_2982920_0_0_1"/>
<dbReference type="Gramene" id="KRH02427">
    <property type="protein sequence ID" value="KRH02427"/>
    <property type="gene ID" value="GLYMA_17G038200"/>
</dbReference>
<feature type="compositionally biased region" description="Polar residues" evidence="1">
    <location>
        <begin position="46"/>
        <end position="58"/>
    </location>
</feature>
<evidence type="ECO:0000313" key="4">
    <source>
        <dbReference type="Proteomes" id="UP000008827"/>
    </source>
</evidence>
<dbReference type="EnsemblPlants" id="KRH02427">
    <property type="protein sequence ID" value="KRH02427"/>
    <property type="gene ID" value="GLYMA_17G038200"/>
</dbReference>
<dbReference type="InParanoid" id="K7MJU0"/>
<sequence length="58" mass="6300">MPLFLVSLNIIGDDESVLGMKEAVNGWSPPSTPQPCPQPPPHPQSRMRTTTTVLSVFP</sequence>
<reference evidence="3" key="2">
    <citation type="submission" date="2018-02" db="UniProtKB">
        <authorList>
            <consortium name="EnsemblPlants"/>
        </authorList>
    </citation>
    <scope>IDENTIFICATION</scope>
    <source>
        <strain evidence="3">Williams 82</strain>
    </source>
</reference>
<evidence type="ECO:0000313" key="3">
    <source>
        <dbReference type="EnsemblPlants" id="KRH02427"/>
    </source>
</evidence>
<keyword evidence="4" id="KW-1185">Reference proteome</keyword>
<name>K7MJU0_SOYBN</name>
<dbReference type="AlphaFoldDB" id="K7MJU0"/>